<dbReference type="AlphaFoldDB" id="A0A1Y3XI27"/>
<name>A0A1Y3XI27_9ACTN</name>
<dbReference type="EMBL" id="NFIE01000028">
    <property type="protein sequence ID" value="OUN84801.1"/>
    <property type="molecule type" value="Genomic_DNA"/>
</dbReference>
<proteinExistence type="predicted"/>
<feature type="transmembrane region" description="Helical" evidence="1">
    <location>
        <begin position="21"/>
        <end position="40"/>
    </location>
</feature>
<feature type="transmembrane region" description="Helical" evidence="1">
    <location>
        <begin position="179"/>
        <end position="198"/>
    </location>
</feature>
<accession>A0A1Y3XI27</accession>
<dbReference type="Proteomes" id="UP000195781">
    <property type="component" value="Unassembled WGS sequence"/>
</dbReference>
<gene>
    <name evidence="2" type="ORF">B5G02_09430</name>
</gene>
<evidence type="ECO:0000256" key="1">
    <source>
        <dbReference type="SAM" id="Phobius"/>
    </source>
</evidence>
<keyword evidence="1" id="KW-0472">Membrane</keyword>
<sequence>MLTEAQRKLVRKYFLLPQLAPRGLATIFVLSAEMLLLSMLDDLVFQTPGAFLPGWIAYIALVVALTVFCCYAYLSPRLGMGKPAWAAIERARSAARAQAREQAKAAEPTDAARMAAAAAAGVAALGQAVGDAADAASAAYGISGTARYLEATNSLARDAERAARDLGVELPNAKRAGRIMMLATLLALALVYGAHFIARTASMRADSQVAAETISAITDAFEHRGYYVIGDDPTEAYDRDGYSVNAHLSDSGDDTTFVSLDVDNDGVVTEVSYKLQVDPARSLDENLARAEERLAELHAVVEGLDVPVAAPGLLSYGTLPDAFGEAFRAGTLYDDIYLNPDDLGSSEGAAIWCSFDTLPEEDWFDGMEPDIWLTLETDR</sequence>
<dbReference type="RefSeq" id="WP_019247103.1">
    <property type="nucleotide sequence ID" value="NZ_NFIE01000028.1"/>
</dbReference>
<keyword evidence="1" id="KW-0812">Transmembrane</keyword>
<organism evidence="2 3">
    <name type="scientific">[Collinsella] massiliensis</name>
    <dbReference type="NCBI Taxonomy" id="1232426"/>
    <lineage>
        <taxon>Bacteria</taxon>
        <taxon>Bacillati</taxon>
        <taxon>Actinomycetota</taxon>
        <taxon>Coriobacteriia</taxon>
        <taxon>Coriobacteriales</taxon>
        <taxon>Coriobacteriaceae</taxon>
        <taxon>Enorma</taxon>
    </lineage>
</organism>
<evidence type="ECO:0000313" key="2">
    <source>
        <dbReference type="EMBL" id="OUN84801.1"/>
    </source>
</evidence>
<feature type="transmembrane region" description="Helical" evidence="1">
    <location>
        <begin position="52"/>
        <end position="74"/>
    </location>
</feature>
<protein>
    <submittedName>
        <fullName evidence="2">Uncharacterized protein</fullName>
    </submittedName>
</protein>
<evidence type="ECO:0000313" key="3">
    <source>
        <dbReference type="Proteomes" id="UP000195781"/>
    </source>
</evidence>
<dbReference type="OrthoDB" id="3189291at2"/>
<comment type="caution">
    <text evidence="2">The sequence shown here is derived from an EMBL/GenBank/DDBJ whole genome shotgun (WGS) entry which is preliminary data.</text>
</comment>
<reference evidence="3" key="1">
    <citation type="submission" date="2017-04" db="EMBL/GenBank/DDBJ databases">
        <title>Function of individual gut microbiota members based on whole genome sequencing of pure cultures obtained from chicken caecum.</title>
        <authorList>
            <person name="Medvecky M."/>
            <person name="Cejkova D."/>
            <person name="Polansky O."/>
            <person name="Karasova D."/>
            <person name="Kubasova T."/>
            <person name="Cizek A."/>
            <person name="Rychlik I."/>
        </authorList>
    </citation>
    <scope>NUCLEOTIDE SEQUENCE [LARGE SCALE GENOMIC DNA]</scope>
    <source>
        <strain evidence="3">An5</strain>
    </source>
</reference>
<keyword evidence="1" id="KW-1133">Transmembrane helix</keyword>
<keyword evidence="3" id="KW-1185">Reference proteome</keyword>